<dbReference type="PANTHER" id="PTHR11055">
    <property type="entry name" value="BIFUNCTIONAL 3'-PHOSPHOADENOSINE 5'-PHOSPHOSULFATE SYNTHASE"/>
    <property type="match status" value="1"/>
</dbReference>
<dbReference type="InterPro" id="IPR027417">
    <property type="entry name" value="P-loop_NTPase"/>
</dbReference>
<keyword evidence="13" id="KW-0597">Phosphoprotein</keyword>
<evidence type="ECO:0000256" key="2">
    <source>
        <dbReference type="ARBA" id="ARBA00002632"/>
    </source>
</evidence>
<evidence type="ECO:0000256" key="6">
    <source>
        <dbReference type="ARBA" id="ARBA00022679"/>
    </source>
</evidence>
<evidence type="ECO:0000256" key="3">
    <source>
        <dbReference type="ARBA" id="ARBA00004806"/>
    </source>
</evidence>
<dbReference type="SUPFAM" id="SSF52540">
    <property type="entry name" value="P-loop containing nucleoside triphosphate hydrolases"/>
    <property type="match status" value="1"/>
</dbReference>
<feature type="binding site" evidence="13">
    <location>
        <begin position="35"/>
        <end position="42"/>
    </location>
    <ligand>
        <name>ATP</name>
        <dbReference type="ChEBI" id="CHEBI:30616"/>
    </ligand>
</feature>
<dbReference type="HAMAP" id="MF_00065">
    <property type="entry name" value="Adenylyl_sulf_kinase"/>
    <property type="match status" value="1"/>
</dbReference>
<evidence type="ECO:0000313" key="16">
    <source>
        <dbReference type="EMBL" id="TYB30748.1"/>
    </source>
</evidence>
<comment type="pathway">
    <text evidence="3 13 14">Sulfur metabolism; hydrogen sulfide biosynthesis; sulfite from sulfate: step 2/3.</text>
</comment>
<evidence type="ECO:0000256" key="8">
    <source>
        <dbReference type="ARBA" id="ARBA00022777"/>
    </source>
</evidence>
<proteinExistence type="inferred from homology"/>
<sequence length="198" mass="22420">MNNFEKNIKWHKGEVNYKDRCKNLGQRGLVVWFTGLSGSGKSTIAVEVEKQLIKKGRAVYRLDGDNVRHGLNSDLGFTKEERDENIRRIAEVAALFKDAGIITLVSFISPYRKKRKFARKRAGSDSFIEVYVKADVETCAERDPKGLYEKAKKGEIENFTGISAPYEEPENPEVYIDTDKLNVKEAAEKVLASISEKL</sequence>
<evidence type="ECO:0000313" key="17">
    <source>
        <dbReference type="Proteomes" id="UP000324143"/>
    </source>
</evidence>
<dbReference type="InterPro" id="IPR002891">
    <property type="entry name" value="APS"/>
</dbReference>
<keyword evidence="6 13" id="KW-0808">Transferase</keyword>
<dbReference type="InterPro" id="IPR059117">
    <property type="entry name" value="APS_kinase_dom"/>
</dbReference>
<reference evidence="16" key="1">
    <citation type="submission" date="2019-08" db="EMBL/GenBank/DDBJ databases">
        <title>Genomic characterization of a novel candidate phylum (ARYD3) from a high temperature, high salinity tertiary oil reservoir in north central Oklahoma, USA.</title>
        <authorList>
            <person name="Youssef N.H."/>
            <person name="Yadav A."/>
            <person name="Elshahed M.S."/>
        </authorList>
    </citation>
    <scope>NUCLEOTIDE SEQUENCE [LARGE SCALE GENOMIC DNA]</scope>
    <source>
        <strain evidence="16">ARYD3</strain>
    </source>
</reference>
<comment type="caution">
    <text evidence="16">The sequence shown here is derived from an EMBL/GenBank/DDBJ whole genome shotgun (WGS) entry which is preliminary data.</text>
</comment>
<evidence type="ECO:0000256" key="10">
    <source>
        <dbReference type="ARBA" id="ARBA00029724"/>
    </source>
</evidence>
<keyword evidence="17" id="KW-1185">Reference proteome</keyword>
<comment type="function">
    <text evidence="2 13 14">Catalyzes the synthesis of activated sulfate.</text>
</comment>
<evidence type="ECO:0000256" key="4">
    <source>
        <dbReference type="ARBA" id="ARBA00007008"/>
    </source>
</evidence>
<dbReference type="UniPathway" id="UPA00140">
    <property type="reaction ID" value="UER00205"/>
</dbReference>
<name>A0A5D0MHK7_9BACT</name>
<dbReference type="NCBIfam" id="NF003013">
    <property type="entry name" value="PRK03846.1"/>
    <property type="match status" value="1"/>
</dbReference>
<dbReference type="PANTHER" id="PTHR11055:SF1">
    <property type="entry name" value="PAPS SYNTHETASE, ISOFORM D"/>
    <property type="match status" value="1"/>
</dbReference>
<keyword evidence="9 13" id="KW-0067">ATP-binding</keyword>
<dbReference type="AlphaFoldDB" id="A0A5D0MHK7"/>
<evidence type="ECO:0000256" key="1">
    <source>
        <dbReference type="ARBA" id="ARBA00001823"/>
    </source>
</evidence>
<feature type="active site" description="Phosphoserine intermediate" evidence="13">
    <location>
        <position position="109"/>
    </location>
</feature>
<evidence type="ECO:0000256" key="12">
    <source>
        <dbReference type="ARBA" id="ARBA00031464"/>
    </source>
</evidence>
<evidence type="ECO:0000259" key="15">
    <source>
        <dbReference type="Pfam" id="PF01583"/>
    </source>
</evidence>
<evidence type="ECO:0000256" key="14">
    <source>
        <dbReference type="RuleBase" id="RU004347"/>
    </source>
</evidence>
<dbReference type="CDD" id="cd02027">
    <property type="entry name" value="APSK"/>
    <property type="match status" value="1"/>
</dbReference>
<keyword evidence="8 13" id="KW-0418">Kinase</keyword>
<dbReference type="EMBL" id="VSIX01000084">
    <property type="protein sequence ID" value="TYB30748.1"/>
    <property type="molecule type" value="Genomic_DNA"/>
</dbReference>
<dbReference type="Pfam" id="PF01583">
    <property type="entry name" value="APS_kinase"/>
    <property type="match status" value="1"/>
</dbReference>
<evidence type="ECO:0000256" key="9">
    <source>
        <dbReference type="ARBA" id="ARBA00022840"/>
    </source>
</evidence>
<dbReference type="GO" id="GO:0004020">
    <property type="term" value="F:adenylylsulfate kinase activity"/>
    <property type="evidence" value="ECO:0007669"/>
    <property type="project" value="UniProtKB-UniRule"/>
</dbReference>
<dbReference type="GO" id="GO:0000103">
    <property type="term" value="P:sulfate assimilation"/>
    <property type="evidence" value="ECO:0007669"/>
    <property type="project" value="UniProtKB-UniRule"/>
</dbReference>
<gene>
    <name evidence="13 16" type="primary">cysC</name>
    <name evidence="16" type="ORF">FXF47_07645</name>
</gene>
<keyword evidence="7 13" id="KW-0547">Nucleotide-binding</keyword>
<dbReference type="Gene3D" id="3.40.50.300">
    <property type="entry name" value="P-loop containing nucleotide triphosphate hydrolases"/>
    <property type="match status" value="1"/>
</dbReference>
<dbReference type="FunFam" id="3.40.50.300:FF:000212">
    <property type="entry name" value="Adenylyl-sulfate kinase"/>
    <property type="match status" value="1"/>
</dbReference>
<evidence type="ECO:0000256" key="11">
    <source>
        <dbReference type="ARBA" id="ARBA00031393"/>
    </source>
</evidence>
<evidence type="ECO:0000256" key="7">
    <source>
        <dbReference type="ARBA" id="ARBA00022741"/>
    </source>
</evidence>
<organism evidence="16 17">
    <name type="scientific">Candidatus Mcinerneyibacterium aminivorans</name>
    <dbReference type="NCBI Taxonomy" id="2703815"/>
    <lineage>
        <taxon>Bacteria</taxon>
        <taxon>Candidatus Macinerneyibacteriota</taxon>
        <taxon>Candidatus Mcinerneyibacteria</taxon>
        <taxon>Candidatus Mcinerneyibacteriales</taxon>
        <taxon>Candidatus Mcinerneyibacteriaceae</taxon>
        <taxon>Candidatus Mcinerneyibacterium</taxon>
    </lineage>
</organism>
<dbReference type="EC" id="2.7.1.25" evidence="5 13"/>
<comment type="catalytic activity">
    <reaction evidence="1 13 14">
        <text>adenosine 5'-phosphosulfate + ATP = 3'-phosphoadenylyl sulfate + ADP + H(+)</text>
        <dbReference type="Rhea" id="RHEA:24152"/>
        <dbReference type="ChEBI" id="CHEBI:15378"/>
        <dbReference type="ChEBI" id="CHEBI:30616"/>
        <dbReference type="ChEBI" id="CHEBI:58243"/>
        <dbReference type="ChEBI" id="CHEBI:58339"/>
        <dbReference type="ChEBI" id="CHEBI:456216"/>
        <dbReference type="EC" id="2.7.1.25"/>
    </reaction>
</comment>
<dbReference type="GO" id="GO:0005524">
    <property type="term" value="F:ATP binding"/>
    <property type="evidence" value="ECO:0007669"/>
    <property type="project" value="UniProtKB-UniRule"/>
</dbReference>
<dbReference type="GO" id="GO:0070814">
    <property type="term" value="P:hydrogen sulfide biosynthetic process"/>
    <property type="evidence" value="ECO:0007669"/>
    <property type="project" value="UniProtKB-UniRule"/>
</dbReference>
<dbReference type="NCBIfam" id="TIGR00455">
    <property type="entry name" value="apsK"/>
    <property type="match status" value="1"/>
</dbReference>
<dbReference type="Proteomes" id="UP000324143">
    <property type="component" value="Unassembled WGS sequence"/>
</dbReference>
<dbReference type="NCBIfam" id="NF004041">
    <property type="entry name" value="PRK05541.1"/>
    <property type="match status" value="1"/>
</dbReference>
<protein>
    <recommendedName>
        <fullName evidence="5 13">Adenylyl-sulfate kinase</fullName>
        <ecNumber evidence="5 13">2.7.1.25</ecNumber>
    </recommendedName>
    <alternativeName>
        <fullName evidence="11 13">APS kinase</fullName>
    </alternativeName>
    <alternativeName>
        <fullName evidence="12 13">ATP adenosine-5'-phosphosulfate 3'-phosphotransferase</fullName>
    </alternativeName>
    <alternativeName>
        <fullName evidence="10 13">Adenosine-5'-phosphosulfate kinase</fullName>
    </alternativeName>
</protein>
<feature type="domain" description="APS kinase" evidence="15">
    <location>
        <begin position="27"/>
        <end position="177"/>
    </location>
</feature>
<comment type="similarity">
    <text evidence="4 13 14">Belongs to the APS kinase family.</text>
</comment>
<accession>A0A5D0MHK7</accession>
<evidence type="ECO:0000256" key="5">
    <source>
        <dbReference type="ARBA" id="ARBA00012121"/>
    </source>
</evidence>
<evidence type="ECO:0000256" key="13">
    <source>
        <dbReference type="HAMAP-Rule" id="MF_00065"/>
    </source>
</evidence>